<name>A0ABR0E499_ZASCE</name>
<evidence type="ECO:0000313" key="3">
    <source>
        <dbReference type="Proteomes" id="UP001305779"/>
    </source>
</evidence>
<feature type="domain" description="DUF7918" evidence="1">
    <location>
        <begin position="8"/>
        <end position="214"/>
    </location>
</feature>
<keyword evidence="3" id="KW-1185">Reference proteome</keyword>
<dbReference type="InterPro" id="IPR057678">
    <property type="entry name" value="DUF7918"/>
</dbReference>
<gene>
    <name evidence="2" type="ORF">PRZ48_012069</name>
</gene>
<accession>A0ABR0E499</accession>
<dbReference type="Pfam" id="PF25534">
    <property type="entry name" value="DUF7918"/>
    <property type="match status" value="1"/>
</dbReference>
<dbReference type="Proteomes" id="UP001305779">
    <property type="component" value="Unassembled WGS sequence"/>
</dbReference>
<evidence type="ECO:0000313" key="2">
    <source>
        <dbReference type="EMBL" id="KAK4496090.1"/>
    </source>
</evidence>
<reference evidence="2 3" key="1">
    <citation type="journal article" date="2023" name="G3 (Bethesda)">
        <title>A chromosome-level genome assembly of Zasmidium syzygii isolated from banana leaves.</title>
        <authorList>
            <person name="van Westerhoven A.C."/>
            <person name="Mehrabi R."/>
            <person name="Talebi R."/>
            <person name="Steentjes M.B.F."/>
            <person name="Corcolon B."/>
            <person name="Chong P.A."/>
            <person name="Kema G.H.J."/>
            <person name="Seidl M.F."/>
        </authorList>
    </citation>
    <scope>NUCLEOTIDE SEQUENCE [LARGE SCALE GENOMIC DNA]</scope>
    <source>
        <strain evidence="2 3">P124</strain>
    </source>
</reference>
<evidence type="ECO:0000259" key="1">
    <source>
        <dbReference type="Pfam" id="PF25534"/>
    </source>
</evidence>
<comment type="caution">
    <text evidence="2">The sequence shown here is derived from an EMBL/GenBank/DDBJ whole genome shotgun (WGS) entry which is preliminary data.</text>
</comment>
<organism evidence="2 3">
    <name type="scientific">Zasmidium cellare</name>
    <name type="common">Wine cellar mold</name>
    <name type="synonym">Racodium cellare</name>
    <dbReference type="NCBI Taxonomy" id="395010"/>
    <lineage>
        <taxon>Eukaryota</taxon>
        <taxon>Fungi</taxon>
        <taxon>Dikarya</taxon>
        <taxon>Ascomycota</taxon>
        <taxon>Pezizomycotina</taxon>
        <taxon>Dothideomycetes</taxon>
        <taxon>Dothideomycetidae</taxon>
        <taxon>Mycosphaerellales</taxon>
        <taxon>Mycosphaerellaceae</taxon>
        <taxon>Zasmidium</taxon>
    </lineage>
</organism>
<sequence>MPGLKGPQVAIVQNETELPEYPDYNASQAIGFRSVYVEVTDGDFSIRITLPDWMPLLGNFIIASISFDGKPPQVQDQILGPPGHPTIISGPPYRVLLYPFRFTPLIRTPAGRDLSDDPSETFGSIIVRLKHAKYIHGLPFSPSEHPTVVLPPAVTDKAMRDRYLSYGVSVGPGIPTDKPDQGVPPYEIVGGAKDCYTFQFKYRSRQALHEFGLILDPNPTQGAGEVQDPFDPAWAELGVP</sequence>
<proteinExistence type="predicted"/>
<protein>
    <recommendedName>
        <fullName evidence="1">DUF7918 domain-containing protein</fullName>
    </recommendedName>
</protein>
<dbReference type="EMBL" id="JAXOVC010000010">
    <property type="protein sequence ID" value="KAK4496090.1"/>
    <property type="molecule type" value="Genomic_DNA"/>
</dbReference>